<dbReference type="InterPro" id="IPR011856">
    <property type="entry name" value="tRNA_endonuc-like_dom_sf"/>
</dbReference>
<dbReference type="AlphaFoldDB" id="A0A645ATI6"/>
<dbReference type="GO" id="GO:0003676">
    <property type="term" value="F:nucleic acid binding"/>
    <property type="evidence" value="ECO:0007669"/>
    <property type="project" value="InterPro"/>
</dbReference>
<gene>
    <name evidence="3" type="primary">yhcG_7</name>
    <name evidence="3" type="ORF">SDC9_99638</name>
</gene>
<feature type="domain" description="YhcG N-terminal" evidence="2">
    <location>
        <begin position="18"/>
        <end position="173"/>
    </location>
</feature>
<protein>
    <submittedName>
        <fullName evidence="3">Putative nuclease YhcG</fullName>
        <ecNumber evidence="3">3.1.-.-</ecNumber>
    </submittedName>
</protein>
<dbReference type="EMBL" id="VSSQ01014070">
    <property type="protein sequence ID" value="MPM52874.1"/>
    <property type="molecule type" value="Genomic_DNA"/>
</dbReference>
<dbReference type="PANTHER" id="PTHR30547">
    <property type="entry name" value="UNCHARACTERIZED PROTEIN YHCG-RELATED"/>
    <property type="match status" value="1"/>
</dbReference>
<feature type="domain" description="YhcG PDDEXK nuclease" evidence="1">
    <location>
        <begin position="194"/>
        <end position="348"/>
    </location>
</feature>
<accession>A0A645ATI6</accession>
<reference evidence="3" key="1">
    <citation type="submission" date="2019-08" db="EMBL/GenBank/DDBJ databases">
        <authorList>
            <person name="Kucharzyk K."/>
            <person name="Murdoch R.W."/>
            <person name="Higgins S."/>
            <person name="Loffler F."/>
        </authorList>
    </citation>
    <scope>NUCLEOTIDE SEQUENCE</scope>
</reference>
<name>A0A645ATI6_9ZZZZ</name>
<dbReference type="EC" id="3.1.-.-" evidence="3"/>
<dbReference type="Pfam" id="PF17761">
    <property type="entry name" value="DUF1016_N"/>
    <property type="match status" value="1"/>
</dbReference>
<dbReference type="InterPro" id="IPR053148">
    <property type="entry name" value="PD-DEXK-like_domain"/>
</dbReference>
<evidence type="ECO:0000259" key="2">
    <source>
        <dbReference type="Pfam" id="PF17761"/>
    </source>
</evidence>
<evidence type="ECO:0000313" key="3">
    <source>
        <dbReference type="EMBL" id="MPM52874.1"/>
    </source>
</evidence>
<dbReference type="PANTHER" id="PTHR30547:SF5">
    <property type="entry name" value="NUCLEASE YHCG-RELATED"/>
    <property type="match status" value="1"/>
</dbReference>
<dbReference type="Pfam" id="PF06250">
    <property type="entry name" value="YhcG_C"/>
    <property type="match status" value="1"/>
</dbReference>
<keyword evidence="3" id="KW-0378">Hydrolase</keyword>
<proteinExistence type="predicted"/>
<evidence type="ECO:0000259" key="1">
    <source>
        <dbReference type="Pfam" id="PF06250"/>
    </source>
</evidence>
<sequence length="363" mass="42229">MSKLIKIDKEYKQWISELSERFRISQLRASVRVNSEMLHFYWSLGRDIIELNAESKWGDKILQNISQDLQDKLPGVKGFSFTNMNYIKRFYLLYSHLDTIFPQAVGKLNDAENEIFPQVVGDLFSIPWGHHRFIIDKCYDNPEKAYFYVQKTIQNNWSRSVLLNFLDTDLYERQGKAISNFKNALPTLQSDLAQEMTKDPYNFDFLTLTENYKEKELKEALIRNVTKFLLELGTGFAFVGREYRLQIGRTEKFLDMLFYNLNLRCYVVIEIKTTELDSDNVGQLGTYVAAVNHILKRPEDNPTIGLLVCKTKDNVLAQYALESSSQPIGISEYELTKLYPADFKGTLPSIEEIENQLKDDLHS</sequence>
<dbReference type="GO" id="GO:0016787">
    <property type="term" value="F:hydrolase activity"/>
    <property type="evidence" value="ECO:0007669"/>
    <property type="project" value="UniProtKB-KW"/>
</dbReference>
<dbReference type="InterPro" id="IPR009362">
    <property type="entry name" value="YhcG_C"/>
</dbReference>
<organism evidence="3">
    <name type="scientific">bioreactor metagenome</name>
    <dbReference type="NCBI Taxonomy" id="1076179"/>
    <lineage>
        <taxon>unclassified sequences</taxon>
        <taxon>metagenomes</taxon>
        <taxon>ecological metagenomes</taxon>
    </lineage>
</organism>
<dbReference type="InterPro" id="IPR041527">
    <property type="entry name" value="YhcG_N"/>
</dbReference>
<comment type="caution">
    <text evidence="3">The sequence shown here is derived from an EMBL/GenBank/DDBJ whole genome shotgun (WGS) entry which is preliminary data.</text>
</comment>
<dbReference type="Gene3D" id="3.40.1350.10">
    <property type="match status" value="1"/>
</dbReference>